<name>A0A7S1BTF4_9STRA</name>
<keyword evidence="2" id="KW-0732">Signal</keyword>
<feature type="chain" id="PRO_5031227485" evidence="2">
    <location>
        <begin position="28"/>
        <end position="405"/>
    </location>
</feature>
<evidence type="ECO:0000256" key="1">
    <source>
        <dbReference type="SAM" id="Phobius"/>
    </source>
</evidence>
<feature type="transmembrane region" description="Helical" evidence="1">
    <location>
        <begin position="382"/>
        <end position="403"/>
    </location>
</feature>
<evidence type="ECO:0000256" key="2">
    <source>
        <dbReference type="SAM" id="SignalP"/>
    </source>
</evidence>
<dbReference type="EMBL" id="HBFR01033839">
    <property type="protein sequence ID" value="CAD8897499.1"/>
    <property type="molecule type" value="Transcribed_RNA"/>
</dbReference>
<proteinExistence type="predicted"/>
<keyword evidence="1" id="KW-1133">Transmembrane helix</keyword>
<dbReference type="AlphaFoldDB" id="A0A7S1BTF4"/>
<keyword evidence="1" id="KW-0472">Membrane</keyword>
<reference evidence="3" key="1">
    <citation type="submission" date="2021-01" db="EMBL/GenBank/DDBJ databases">
        <authorList>
            <person name="Corre E."/>
            <person name="Pelletier E."/>
            <person name="Niang G."/>
            <person name="Scheremetjew M."/>
            <person name="Finn R."/>
            <person name="Kale V."/>
            <person name="Holt S."/>
            <person name="Cochrane G."/>
            <person name="Meng A."/>
            <person name="Brown T."/>
            <person name="Cohen L."/>
        </authorList>
    </citation>
    <scope>NUCLEOTIDE SEQUENCE</scope>
    <source>
        <strain evidence="3">308</strain>
    </source>
</reference>
<accession>A0A7S1BTF4</accession>
<keyword evidence="1" id="KW-0812">Transmembrane</keyword>
<sequence>MKTQMLRFTHFLICLLSLRGHFPVAAANAAEKIFTAKVSKPTIAMPIIRAGSSSDNDNVSVEDIFGQSPSSYDGVLASFLRSVSNVRAECEGYWEEYENVLESGREWKKWKKVKTKMKKIKNRNGYTSRKKSNNIFIVTEGAVSTEMKNWREKNASGSDESGCLNIPLFMKNMSSHLDRLEIVSVEKKTLDIEHEETPLLLNDEASQKCEKDDNKLDKEGDLQVWIASMLDIIVNNLLNNAEIQTEGKESLAAISAESRGQLKSASIRDGSIAMMNISDQQRKNSSVKNEKTNKKEYEDCIQEKKKNMYGKFCSSDDEEDVPLEEYFLPQYPLSDDDYDSDDTVYEILGPCTSEGIDNTSTEINIFHKKRNLPALTLFARTIVLQTSVLFVSVLLAKVFFAILKF</sequence>
<protein>
    <submittedName>
        <fullName evidence="3">Uncharacterized protein</fullName>
    </submittedName>
</protein>
<feature type="signal peptide" evidence="2">
    <location>
        <begin position="1"/>
        <end position="27"/>
    </location>
</feature>
<evidence type="ECO:0000313" key="3">
    <source>
        <dbReference type="EMBL" id="CAD8897499.1"/>
    </source>
</evidence>
<organism evidence="3">
    <name type="scientific">Corethron hystrix</name>
    <dbReference type="NCBI Taxonomy" id="216773"/>
    <lineage>
        <taxon>Eukaryota</taxon>
        <taxon>Sar</taxon>
        <taxon>Stramenopiles</taxon>
        <taxon>Ochrophyta</taxon>
        <taxon>Bacillariophyta</taxon>
        <taxon>Coscinodiscophyceae</taxon>
        <taxon>Corethrophycidae</taxon>
        <taxon>Corethrales</taxon>
        <taxon>Corethraceae</taxon>
        <taxon>Corethron</taxon>
    </lineage>
</organism>
<gene>
    <name evidence="3" type="ORF">CHYS00102_LOCUS24713</name>
</gene>